<gene>
    <name evidence="1" type="ORF">FA13DRAFT_1737963</name>
</gene>
<organism evidence="1 2">
    <name type="scientific">Coprinellus micaceus</name>
    <name type="common">Glistening ink-cap mushroom</name>
    <name type="synonym">Coprinus micaceus</name>
    <dbReference type="NCBI Taxonomy" id="71717"/>
    <lineage>
        <taxon>Eukaryota</taxon>
        <taxon>Fungi</taxon>
        <taxon>Dikarya</taxon>
        <taxon>Basidiomycota</taxon>
        <taxon>Agaricomycotina</taxon>
        <taxon>Agaricomycetes</taxon>
        <taxon>Agaricomycetidae</taxon>
        <taxon>Agaricales</taxon>
        <taxon>Agaricineae</taxon>
        <taxon>Psathyrellaceae</taxon>
        <taxon>Coprinellus</taxon>
    </lineage>
</organism>
<dbReference type="AlphaFoldDB" id="A0A4Y7SVC8"/>
<protein>
    <submittedName>
        <fullName evidence="1">Uncharacterized protein</fullName>
    </submittedName>
</protein>
<reference evidence="1 2" key="1">
    <citation type="journal article" date="2019" name="Nat. Ecol. Evol.">
        <title>Megaphylogeny resolves global patterns of mushroom evolution.</title>
        <authorList>
            <person name="Varga T."/>
            <person name="Krizsan K."/>
            <person name="Foldi C."/>
            <person name="Dima B."/>
            <person name="Sanchez-Garcia M."/>
            <person name="Sanchez-Ramirez S."/>
            <person name="Szollosi G.J."/>
            <person name="Szarkandi J.G."/>
            <person name="Papp V."/>
            <person name="Albert L."/>
            <person name="Andreopoulos W."/>
            <person name="Angelini C."/>
            <person name="Antonin V."/>
            <person name="Barry K.W."/>
            <person name="Bougher N.L."/>
            <person name="Buchanan P."/>
            <person name="Buyck B."/>
            <person name="Bense V."/>
            <person name="Catcheside P."/>
            <person name="Chovatia M."/>
            <person name="Cooper J."/>
            <person name="Damon W."/>
            <person name="Desjardin D."/>
            <person name="Finy P."/>
            <person name="Geml J."/>
            <person name="Haridas S."/>
            <person name="Hughes K."/>
            <person name="Justo A."/>
            <person name="Karasinski D."/>
            <person name="Kautmanova I."/>
            <person name="Kiss B."/>
            <person name="Kocsube S."/>
            <person name="Kotiranta H."/>
            <person name="LaButti K.M."/>
            <person name="Lechner B.E."/>
            <person name="Liimatainen K."/>
            <person name="Lipzen A."/>
            <person name="Lukacs Z."/>
            <person name="Mihaltcheva S."/>
            <person name="Morgado L.N."/>
            <person name="Niskanen T."/>
            <person name="Noordeloos M.E."/>
            <person name="Ohm R.A."/>
            <person name="Ortiz-Santana B."/>
            <person name="Ovrebo C."/>
            <person name="Racz N."/>
            <person name="Riley R."/>
            <person name="Savchenko A."/>
            <person name="Shiryaev A."/>
            <person name="Soop K."/>
            <person name="Spirin V."/>
            <person name="Szebenyi C."/>
            <person name="Tomsovsky M."/>
            <person name="Tulloss R.E."/>
            <person name="Uehling J."/>
            <person name="Grigoriev I.V."/>
            <person name="Vagvolgyi C."/>
            <person name="Papp T."/>
            <person name="Martin F.M."/>
            <person name="Miettinen O."/>
            <person name="Hibbett D.S."/>
            <person name="Nagy L.G."/>
        </authorList>
    </citation>
    <scope>NUCLEOTIDE SEQUENCE [LARGE SCALE GENOMIC DNA]</scope>
    <source>
        <strain evidence="1 2">FP101781</strain>
    </source>
</reference>
<proteinExistence type="predicted"/>
<accession>A0A4Y7SVC8</accession>
<evidence type="ECO:0000313" key="1">
    <source>
        <dbReference type="EMBL" id="TEB25820.1"/>
    </source>
</evidence>
<dbReference type="Proteomes" id="UP000298030">
    <property type="component" value="Unassembled WGS sequence"/>
</dbReference>
<evidence type="ECO:0000313" key="2">
    <source>
        <dbReference type="Proteomes" id="UP000298030"/>
    </source>
</evidence>
<dbReference type="OrthoDB" id="3365698at2759"/>
<dbReference type="Gene3D" id="1.20.1280.50">
    <property type="match status" value="1"/>
</dbReference>
<dbReference type="EMBL" id="QPFP01000053">
    <property type="protein sequence ID" value="TEB25820.1"/>
    <property type="molecule type" value="Genomic_DNA"/>
</dbReference>
<name>A0A4Y7SVC8_COPMI</name>
<keyword evidence="2" id="KW-1185">Reference proteome</keyword>
<comment type="caution">
    <text evidence="1">The sequence shown here is derived from an EMBL/GenBank/DDBJ whole genome shotgun (WGS) entry which is preliminary data.</text>
</comment>
<sequence>MEPPSPFTQHFDTNYIPAASEITSIKKLIAHQQVVVDGIDGEIAKLDRRRNELVEQKRYHLEYIDKHREIISPARRLHPDILLTIFLLLASAPEPSWEHPLRTDGPIPAVVLSHVCRQWRELAVRSPLLWAYINISLPPFPIKTSPAVEGLTQGELEQYSAQLSQWKRRLAALCVQADLFVERSQGCPLHILFEAVDPRLSEDLSAEDDETHKECWRAIFQPVLRAKGGSSNQCQSLRIRIKMSNPLSPLITLLAFPQMKNKELRHLELEITYENTETSREELWEGLANKINLIDAPITSLTARMPFVDIRRIHAGWSRLTSLSIGSPSPTAHFGPQDALNFQGIRRQSVAPEQTAVSLPKLEGLTIRGSAPDVEFAAILDTPSLKRLSAMHDTDVDQSAVVEWVRRYGAQLTDVSFRYPSLTQPAFSLVMGNLVEVKNLCLDAREETPFRISLEIGGGQTAARVETPAVEYICPKLETLACVLGDGHTEATKARFIDFIEARRKAVKAGRVGYLKKVDVKFRVGPVDTMLDDLGSRGLDMQTCI</sequence>
<dbReference type="STRING" id="71717.A0A4Y7SVC8"/>